<dbReference type="STRING" id="983920.Y88_2788"/>
<dbReference type="EMBL" id="AEWJ01000018">
    <property type="protein sequence ID" value="EGD60498.1"/>
    <property type="molecule type" value="Genomic_DNA"/>
</dbReference>
<name>F1Z487_9SPHN</name>
<organism evidence="1 2">
    <name type="scientific">Novosphingobium nitrogenifigens DSM 19370</name>
    <dbReference type="NCBI Taxonomy" id="983920"/>
    <lineage>
        <taxon>Bacteria</taxon>
        <taxon>Pseudomonadati</taxon>
        <taxon>Pseudomonadota</taxon>
        <taxon>Alphaproteobacteria</taxon>
        <taxon>Sphingomonadales</taxon>
        <taxon>Sphingomonadaceae</taxon>
        <taxon>Novosphingobium</taxon>
    </lineage>
</organism>
<keyword evidence="2" id="KW-1185">Reference proteome</keyword>
<evidence type="ECO:0000313" key="2">
    <source>
        <dbReference type="Proteomes" id="UP000004728"/>
    </source>
</evidence>
<dbReference type="InParanoid" id="F1Z487"/>
<dbReference type="AlphaFoldDB" id="F1Z487"/>
<dbReference type="Proteomes" id="UP000004728">
    <property type="component" value="Unassembled WGS sequence"/>
</dbReference>
<dbReference type="HOGENOM" id="CLU_2410334_0_0_5"/>
<comment type="caution">
    <text evidence="1">The sequence shown here is derived from an EMBL/GenBank/DDBJ whole genome shotgun (WGS) entry which is preliminary data.</text>
</comment>
<accession>F1Z487</accession>
<gene>
    <name evidence="1" type="ORF">Y88_2788</name>
</gene>
<evidence type="ECO:0000313" key="1">
    <source>
        <dbReference type="EMBL" id="EGD60498.1"/>
    </source>
</evidence>
<reference evidence="1 2" key="1">
    <citation type="journal article" date="2012" name="J. Bacteriol.">
        <title>Draft Genome Sequence of Novosphingobium nitrogenifigens Y88T.</title>
        <authorList>
            <person name="Strabala T.J."/>
            <person name="Macdonald L."/>
            <person name="Liu V."/>
            <person name="Smit A.M."/>
        </authorList>
    </citation>
    <scope>NUCLEOTIDE SEQUENCE [LARGE SCALE GENOMIC DNA]</scope>
    <source>
        <strain evidence="1 2">DSM 19370</strain>
    </source>
</reference>
<proteinExistence type="predicted"/>
<sequence>MRPVCLSKSLSRPVRLSCPARMSSVVFRSLRCGDWGGCPCQGSTSGINVGDQPETVLGVFAKAQRGYRAGHPFAFLVLRTRKMALARSSGRR</sequence>
<protein>
    <submittedName>
        <fullName evidence="1">Uncharacterized protein</fullName>
    </submittedName>
</protein>